<reference evidence="2" key="1">
    <citation type="submission" date="2020-06" db="EMBL/GenBank/DDBJ databases">
        <authorList>
            <consortium name="Plant Systems Biology data submission"/>
        </authorList>
    </citation>
    <scope>NUCLEOTIDE SEQUENCE</scope>
    <source>
        <strain evidence="2">D6</strain>
    </source>
</reference>
<evidence type="ECO:0000256" key="1">
    <source>
        <dbReference type="SAM" id="MobiDB-lite"/>
    </source>
</evidence>
<feature type="region of interest" description="Disordered" evidence="1">
    <location>
        <begin position="16"/>
        <end position="37"/>
    </location>
</feature>
<sequence length="212" mass="26412">MRKNLADYLKNPRKTLERIGKEKREKDRQKNKSGKVKWVTHPAKEIFDEDVEPGGWLYDQDDLDARLVWKTYKSKQEEFEDVSFEQFEPIYIKAMQRAAKRRSRSKQEEEWMKHDRRLHPRQTHNHRGEPVFDMDVAAKEQLREDVEKKLYKKMKPMELHAMREVYHKYKLGIFRQRIYQEKRRQKFNRYLEKKRTEKRRKYAAKYMRFERK</sequence>
<dbReference type="Proteomes" id="UP001153069">
    <property type="component" value="Unassembled WGS sequence"/>
</dbReference>
<name>A0A9N8EP50_9STRA</name>
<accession>A0A9N8EP50</accession>
<dbReference type="EMBL" id="CAICTM010001353">
    <property type="protein sequence ID" value="CAB9522901.1"/>
    <property type="molecule type" value="Genomic_DNA"/>
</dbReference>
<keyword evidence="3" id="KW-1185">Reference proteome</keyword>
<protein>
    <submittedName>
        <fullName evidence="2">Uncharacterized protein</fullName>
    </submittedName>
</protein>
<evidence type="ECO:0000313" key="3">
    <source>
        <dbReference type="Proteomes" id="UP001153069"/>
    </source>
</evidence>
<evidence type="ECO:0000313" key="2">
    <source>
        <dbReference type="EMBL" id="CAB9522901.1"/>
    </source>
</evidence>
<feature type="compositionally biased region" description="Basic and acidic residues" evidence="1">
    <location>
        <begin position="16"/>
        <end position="30"/>
    </location>
</feature>
<dbReference type="AlphaFoldDB" id="A0A9N8EP50"/>
<organism evidence="2 3">
    <name type="scientific">Seminavis robusta</name>
    <dbReference type="NCBI Taxonomy" id="568900"/>
    <lineage>
        <taxon>Eukaryota</taxon>
        <taxon>Sar</taxon>
        <taxon>Stramenopiles</taxon>
        <taxon>Ochrophyta</taxon>
        <taxon>Bacillariophyta</taxon>
        <taxon>Bacillariophyceae</taxon>
        <taxon>Bacillariophycidae</taxon>
        <taxon>Naviculales</taxon>
        <taxon>Naviculaceae</taxon>
        <taxon>Seminavis</taxon>
    </lineage>
</organism>
<gene>
    <name evidence="2" type="ORF">SEMRO_1355_G265550.1</name>
</gene>
<proteinExistence type="predicted"/>
<comment type="caution">
    <text evidence="2">The sequence shown here is derived from an EMBL/GenBank/DDBJ whole genome shotgun (WGS) entry which is preliminary data.</text>
</comment>